<evidence type="ECO:0000256" key="1">
    <source>
        <dbReference type="ARBA" id="ARBA00001962"/>
    </source>
</evidence>
<keyword evidence="5" id="KW-0408">Iron</keyword>
<evidence type="ECO:0000313" key="9">
    <source>
        <dbReference type="EMBL" id="PPJ62743.1"/>
    </source>
</evidence>
<accession>A0A2S6CSK4</accession>
<keyword evidence="6" id="KW-0411">Iron-sulfur</keyword>
<dbReference type="PRINTS" id="PR00090">
    <property type="entry name" value="RNGDIOXGNASE"/>
</dbReference>
<dbReference type="GO" id="GO:0004497">
    <property type="term" value="F:monooxygenase activity"/>
    <property type="evidence" value="ECO:0007669"/>
    <property type="project" value="UniProtKB-ARBA"/>
</dbReference>
<dbReference type="AlphaFoldDB" id="A0A2S6CSK4"/>
<organism evidence="9 10">
    <name type="scientific">Cuspidothrix issatschenkoi CHARLIE-1</name>
    <dbReference type="NCBI Taxonomy" id="2052836"/>
    <lineage>
        <taxon>Bacteria</taxon>
        <taxon>Bacillati</taxon>
        <taxon>Cyanobacteriota</taxon>
        <taxon>Cyanophyceae</taxon>
        <taxon>Nostocales</taxon>
        <taxon>Aphanizomenonaceae</taxon>
        <taxon>Cuspidothrix</taxon>
    </lineage>
</organism>
<dbReference type="SUPFAM" id="SSF55961">
    <property type="entry name" value="Bet v1-like"/>
    <property type="match status" value="1"/>
</dbReference>
<keyword evidence="3" id="KW-0479">Metal-binding</keyword>
<dbReference type="Pfam" id="PF00848">
    <property type="entry name" value="Ring_hydroxyl_A"/>
    <property type="match status" value="1"/>
</dbReference>
<dbReference type="Pfam" id="PF00355">
    <property type="entry name" value="Rieske"/>
    <property type="match status" value="1"/>
</dbReference>
<dbReference type="RefSeq" id="WP_104388410.1">
    <property type="nucleotide sequence ID" value="NZ_PGEM01000100.1"/>
</dbReference>
<keyword evidence="10" id="KW-1185">Reference proteome</keyword>
<keyword evidence="7" id="KW-0520">NAD</keyword>
<dbReference type="InterPro" id="IPR001663">
    <property type="entry name" value="Rng_hydr_dOase-A"/>
</dbReference>
<feature type="domain" description="Rieske" evidence="8">
    <location>
        <begin position="54"/>
        <end position="161"/>
    </location>
</feature>
<keyword evidence="4" id="KW-0560">Oxidoreductase</keyword>
<dbReference type="GO" id="GO:0051537">
    <property type="term" value="F:2 iron, 2 sulfur cluster binding"/>
    <property type="evidence" value="ECO:0007669"/>
    <property type="project" value="UniProtKB-KW"/>
</dbReference>
<evidence type="ECO:0000256" key="5">
    <source>
        <dbReference type="ARBA" id="ARBA00023004"/>
    </source>
</evidence>
<comment type="caution">
    <text evidence="9">The sequence shown here is derived from an EMBL/GenBank/DDBJ whole genome shotgun (WGS) entry which is preliminary data.</text>
</comment>
<protein>
    <recommendedName>
        <fullName evidence="8">Rieske domain-containing protein</fullName>
    </recommendedName>
</protein>
<dbReference type="PANTHER" id="PTHR43756:SF5">
    <property type="entry name" value="CHOLINE MONOOXYGENASE, CHLOROPLASTIC"/>
    <property type="match status" value="1"/>
</dbReference>
<gene>
    <name evidence="9" type="ORF">CUN59_13940</name>
</gene>
<dbReference type="Gene3D" id="2.102.10.10">
    <property type="entry name" value="Rieske [2Fe-2S] iron-sulphur domain"/>
    <property type="match status" value="1"/>
</dbReference>
<dbReference type="SUPFAM" id="SSF50022">
    <property type="entry name" value="ISP domain"/>
    <property type="match status" value="1"/>
</dbReference>
<dbReference type="InterPro" id="IPR017941">
    <property type="entry name" value="Rieske_2Fe-2S"/>
</dbReference>
<evidence type="ECO:0000313" key="10">
    <source>
        <dbReference type="Proteomes" id="UP000239589"/>
    </source>
</evidence>
<evidence type="ECO:0000256" key="3">
    <source>
        <dbReference type="ARBA" id="ARBA00022723"/>
    </source>
</evidence>
<sequence length="393" mass="45741">MVDLSNNSLSNAIKIIEDWQPQDVKQAARTFPQEMYTSSPIYRWEQERIFGKAWYYVGHLSQLNGAGSFFTVNIAEQPLIILLNKVGELRAFFNICPHRAAPVALGSGECHKLTCIYHAWTFDLDGNLKGAPEMEDVPGFNFDEHRLISVKVSRWGQFIFVNLDPNCQPLEVQLGELPALFKNYRLEDWVLVHSQDYWTPSNWKFFVENNAESYHEPIVHPIIAKYYQHIQVEARHHYYLQYTPYLNDEENLLNLKISTYLEGLNPREIDGCSIMSFFPNFAWVLGPSYAVIYLIDPQGKSQTRIQVAWLVPNIESLKSPANVQHLITIFENILQEDFHILSYLQKNVESLGYHQGRLTPYREMGTHLFQQLIMQYLRHENSGVADLMYKNNF</sequence>
<dbReference type="PROSITE" id="PS51296">
    <property type="entry name" value="RIESKE"/>
    <property type="match status" value="1"/>
</dbReference>
<dbReference type="InterPro" id="IPR015879">
    <property type="entry name" value="Ring_hydroxy_dOase_asu_C_dom"/>
</dbReference>
<evidence type="ECO:0000256" key="7">
    <source>
        <dbReference type="ARBA" id="ARBA00023027"/>
    </source>
</evidence>
<dbReference type="GO" id="GO:0005506">
    <property type="term" value="F:iron ion binding"/>
    <property type="evidence" value="ECO:0007669"/>
    <property type="project" value="InterPro"/>
</dbReference>
<dbReference type="PROSITE" id="PS00570">
    <property type="entry name" value="RING_HYDROXYL_ALPHA"/>
    <property type="match status" value="1"/>
</dbReference>
<evidence type="ECO:0000256" key="4">
    <source>
        <dbReference type="ARBA" id="ARBA00023002"/>
    </source>
</evidence>
<reference evidence="9 10" key="1">
    <citation type="submission" date="2018-02" db="EMBL/GenBank/DDBJ databases">
        <title>Discovery of a pederin family compound in a non-symbiotic bloom-forming cyanobacterium.</title>
        <authorList>
            <person name="Kust A."/>
            <person name="Mares J."/>
            <person name="Jokela J."/>
            <person name="Urajova P."/>
            <person name="Hajek J."/>
            <person name="Saurav K."/>
            <person name="Voracova K."/>
            <person name="Fewer D.P."/>
            <person name="Haapaniemi E."/>
            <person name="Permi P."/>
            <person name="Rehakova K."/>
            <person name="Sivonen K."/>
            <person name="Hrouzek P."/>
        </authorList>
    </citation>
    <scope>NUCLEOTIDE SEQUENCE [LARGE SCALE GENOMIC DNA]</scope>
    <source>
        <strain evidence="9 10">CHARLIE-1</strain>
    </source>
</reference>
<keyword evidence="2" id="KW-0001">2Fe-2S</keyword>
<evidence type="ECO:0000256" key="2">
    <source>
        <dbReference type="ARBA" id="ARBA00022714"/>
    </source>
</evidence>
<proteinExistence type="predicted"/>
<dbReference type="CDD" id="cd03469">
    <property type="entry name" value="Rieske_RO_Alpha_N"/>
    <property type="match status" value="1"/>
</dbReference>
<dbReference type="EMBL" id="PGEM01000100">
    <property type="protein sequence ID" value="PPJ62743.1"/>
    <property type="molecule type" value="Genomic_DNA"/>
</dbReference>
<dbReference type="PANTHER" id="PTHR43756">
    <property type="entry name" value="CHOLINE MONOOXYGENASE, CHLOROPLASTIC"/>
    <property type="match status" value="1"/>
</dbReference>
<name>A0A2S6CSK4_9CYAN</name>
<dbReference type="InterPro" id="IPR015881">
    <property type="entry name" value="ARHD_Rieske_2Fe_2S"/>
</dbReference>
<comment type="cofactor">
    <cofactor evidence="1">
        <name>Fe cation</name>
        <dbReference type="ChEBI" id="CHEBI:24875"/>
    </cofactor>
</comment>
<dbReference type="GO" id="GO:0016705">
    <property type="term" value="F:oxidoreductase activity, acting on paired donors, with incorporation or reduction of molecular oxygen"/>
    <property type="evidence" value="ECO:0007669"/>
    <property type="project" value="UniProtKB-ARBA"/>
</dbReference>
<dbReference type="InterPro" id="IPR036922">
    <property type="entry name" value="Rieske_2Fe-2S_sf"/>
</dbReference>
<evidence type="ECO:0000256" key="6">
    <source>
        <dbReference type="ARBA" id="ARBA00023014"/>
    </source>
</evidence>
<dbReference type="OrthoDB" id="477744at2"/>
<dbReference type="Proteomes" id="UP000239589">
    <property type="component" value="Unassembled WGS sequence"/>
</dbReference>
<evidence type="ECO:0000259" key="8">
    <source>
        <dbReference type="PROSITE" id="PS51296"/>
    </source>
</evidence>
<dbReference type="Gene3D" id="3.90.380.10">
    <property type="entry name" value="Naphthalene 1,2-dioxygenase Alpha Subunit, Chain A, domain 1"/>
    <property type="match status" value="2"/>
</dbReference>